<keyword evidence="4 6" id="KW-1133">Transmembrane helix</keyword>
<dbReference type="InterPro" id="IPR001123">
    <property type="entry name" value="LeuE-type"/>
</dbReference>
<dbReference type="EMBL" id="BAAAOB010000003">
    <property type="protein sequence ID" value="GAA1795687.1"/>
    <property type="molecule type" value="Genomic_DNA"/>
</dbReference>
<evidence type="ECO:0000256" key="5">
    <source>
        <dbReference type="ARBA" id="ARBA00023136"/>
    </source>
</evidence>
<sequence>MPATALTAADWLALAAAWIAAIAMPGPDLFLLLRLGIRDRSAALRAAIGIMLGNLAWILVSVLGLSALLRAIPWALPALQVAGSAVLIWIGVQSIRAGLRDLRDPAAAQTAGAPSTRPLRLGLITNLSNPKALLFFTALFSQMLPPEASWWDRGAIVALLVLIGLAWFCGFALAASARRFQNWFRRASPWIDMVAGTVFVLVAVAILTETALGLLR</sequence>
<dbReference type="PIRSF" id="PIRSF006324">
    <property type="entry name" value="LeuE"/>
    <property type="match status" value="1"/>
</dbReference>
<keyword evidence="5 6" id="KW-0472">Membrane</keyword>
<feature type="transmembrane region" description="Helical" evidence="6">
    <location>
        <begin position="123"/>
        <end position="144"/>
    </location>
</feature>
<feature type="transmembrane region" description="Helical" evidence="6">
    <location>
        <begin position="189"/>
        <end position="208"/>
    </location>
</feature>
<gene>
    <name evidence="7" type="ORF">GCM10009768_25930</name>
</gene>
<feature type="transmembrane region" description="Helical" evidence="6">
    <location>
        <begin position="156"/>
        <end position="177"/>
    </location>
</feature>
<organism evidence="7 8">
    <name type="scientific">Leucobacter iarius</name>
    <dbReference type="NCBI Taxonomy" id="333963"/>
    <lineage>
        <taxon>Bacteria</taxon>
        <taxon>Bacillati</taxon>
        <taxon>Actinomycetota</taxon>
        <taxon>Actinomycetes</taxon>
        <taxon>Micrococcales</taxon>
        <taxon>Microbacteriaceae</taxon>
        <taxon>Leucobacter</taxon>
    </lineage>
</organism>
<feature type="transmembrane region" description="Helical" evidence="6">
    <location>
        <begin position="12"/>
        <end position="32"/>
    </location>
</feature>
<keyword evidence="3 6" id="KW-0812">Transmembrane</keyword>
<evidence type="ECO:0000256" key="3">
    <source>
        <dbReference type="ARBA" id="ARBA00022692"/>
    </source>
</evidence>
<evidence type="ECO:0000313" key="7">
    <source>
        <dbReference type="EMBL" id="GAA1795687.1"/>
    </source>
</evidence>
<keyword evidence="8" id="KW-1185">Reference proteome</keyword>
<proteinExistence type="predicted"/>
<accession>A0ABN2LPC9</accession>
<dbReference type="PANTHER" id="PTHR30086:SF17">
    <property type="entry name" value="LYSE FAMILY TRANSLOCATOR"/>
    <property type="match status" value="1"/>
</dbReference>
<dbReference type="PANTHER" id="PTHR30086">
    <property type="entry name" value="ARGININE EXPORTER PROTEIN ARGO"/>
    <property type="match status" value="1"/>
</dbReference>
<dbReference type="Pfam" id="PF01810">
    <property type="entry name" value="LysE"/>
    <property type="match status" value="1"/>
</dbReference>
<evidence type="ECO:0000313" key="8">
    <source>
        <dbReference type="Proteomes" id="UP001500851"/>
    </source>
</evidence>
<feature type="transmembrane region" description="Helical" evidence="6">
    <location>
        <begin position="44"/>
        <end position="65"/>
    </location>
</feature>
<evidence type="ECO:0000256" key="1">
    <source>
        <dbReference type="ARBA" id="ARBA00004651"/>
    </source>
</evidence>
<dbReference type="RefSeq" id="WP_344032838.1">
    <property type="nucleotide sequence ID" value="NZ_BAAAOB010000003.1"/>
</dbReference>
<evidence type="ECO:0000256" key="6">
    <source>
        <dbReference type="SAM" id="Phobius"/>
    </source>
</evidence>
<feature type="transmembrane region" description="Helical" evidence="6">
    <location>
        <begin position="71"/>
        <end position="92"/>
    </location>
</feature>
<dbReference type="Proteomes" id="UP001500851">
    <property type="component" value="Unassembled WGS sequence"/>
</dbReference>
<name>A0ABN2LPC9_9MICO</name>
<comment type="caution">
    <text evidence="7">The sequence shown here is derived from an EMBL/GenBank/DDBJ whole genome shotgun (WGS) entry which is preliminary data.</text>
</comment>
<evidence type="ECO:0000256" key="2">
    <source>
        <dbReference type="ARBA" id="ARBA00022475"/>
    </source>
</evidence>
<comment type="subcellular location">
    <subcellularLocation>
        <location evidence="1">Cell membrane</location>
        <topology evidence="1">Multi-pass membrane protein</topology>
    </subcellularLocation>
</comment>
<evidence type="ECO:0000256" key="4">
    <source>
        <dbReference type="ARBA" id="ARBA00022989"/>
    </source>
</evidence>
<keyword evidence="2" id="KW-1003">Cell membrane</keyword>
<protein>
    <submittedName>
        <fullName evidence="7">LysE family translocator</fullName>
    </submittedName>
</protein>
<reference evidence="7 8" key="1">
    <citation type="journal article" date="2019" name="Int. J. Syst. Evol. Microbiol.">
        <title>The Global Catalogue of Microorganisms (GCM) 10K type strain sequencing project: providing services to taxonomists for standard genome sequencing and annotation.</title>
        <authorList>
            <consortium name="The Broad Institute Genomics Platform"/>
            <consortium name="The Broad Institute Genome Sequencing Center for Infectious Disease"/>
            <person name="Wu L."/>
            <person name="Ma J."/>
        </authorList>
    </citation>
    <scope>NUCLEOTIDE SEQUENCE [LARGE SCALE GENOMIC DNA]</scope>
    <source>
        <strain evidence="7 8">JCM 14736</strain>
    </source>
</reference>